<evidence type="ECO:0000313" key="3">
    <source>
        <dbReference type="Proteomes" id="UP000260665"/>
    </source>
</evidence>
<feature type="transmembrane region" description="Helical" evidence="1">
    <location>
        <begin position="49"/>
        <end position="66"/>
    </location>
</feature>
<dbReference type="Pfam" id="PF20398">
    <property type="entry name" value="DUF6691"/>
    <property type="match status" value="1"/>
</dbReference>
<sequence>MSRAVLRNLGALLSGLVFGLGLSLAQMTNPNKVLNFLDISGPWDPSLLLVLGGAVVLSALGFHGVLKRGAPLWDTQFHLPLRQAIDRPLVIGSALFGLGWGLAGYCPGPAIASLGFGNPEALWVVPSIVAGAALQRWTHYRQTADID</sequence>
<dbReference type="RefSeq" id="WP_117179358.1">
    <property type="nucleotide sequence ID" value="NZ_QFZK01000014.1"/>
</dbReference>
<organism evidence="2 3">
    <name type="scientific">Rhodoferax lacus</name>
    <dbReference type="NCBI Taxonomy" id="2184758"/>
    <lineage>
        <taxon>Bacteria</taxon>
        <taxon>Pseudomonadati</taxon>
        <taxon>Pseudomonadota</taxon>
        <taxon>Betaproteobacteria</taxon>
        <taxon>Burkholderiales</taxon>
        <taxon>Comamonadaceae</taxon>
        <taxon>Rhodoferax</taxon>
    </lineage>
</organism>
<evidence type="ECO:0000256" key="1">
    <source>
        <dbReference type="SAM" id="Phobius"/>
    </source>
</evidence>
<dbReference type="AlphaFoldDB" id="A0A3E1R868"/>
<comment type="caution">
    <text evidence="2">The sequence shown here is derived from an EMBL/GenBank/DDBJ whole genome shotgun (WGS) entry which is preliminary data.</text>
</comment>
<name>A0A3E1R868_9BURK</name>
<gene>
    <name evidence="2" type="ORF">DIC66_17325</name>
</gene>
<keyword evidence="1" id="KW-1133">Transmembrane helix</keyword>
<evidence type="ECO:0000313" key="2">
    <source>
        <dbReference type="EMBL" id="RFO95565.1"/>
    </source>
</evidence>
<dbReference type="Proteomes" id="UP000260665">
    <property type="component" value="Unassembled WGS sequence"/>
</dbReference>
<reference evidence="2 3" key="1">
    <citation type="submission" date="2018-05" db="EMBL/GenBank/DDBJ databases">
        <title>Rhodoferax soyangensis sp.nov., isolated from an oligotrophic freshwater lake.</title>
        <authorList>
            <person name="Park M."/>
        </authorList>
    </citation>
    <scope>NUCLEOTIDE SEQUENCE [LARGE SCALE GENOMIC DNA]</scope>
    <source>
        <strain evidence="2 3">IMCC26218</strain>
    </source>
</reference>
<keyword evidence="3" id="KW-1185">Reference proteome</keyword>
<accession>A0A3E1R868</accession>
<dbReference type="EMBL" id="QFZK01000014">
    <property type="protein sequence ID" value="RFO95565.1"/>
    <property type="molecule type" value="Genomic_DNA"/>
</dbReference>
<proteinExistence type="predicted"/>
<keyword evidence="1" id="KW-0812">Transmembrane</keyword>
<dbReference type="InterPro" id="IPR046513">
    <property type="entry name" value="DUF6691"/>
</dbReference>
<keyword evidence="1" id="KW-0472">Membrane</keyword>
<protein>
    <submittedName>
        <fullName evidence="2">YeeE/YedE family protein</fullName>
    </submittedName>
</protein>
<dbReference type="OrthoDB" id="9790409at2"/>